<comment type="cofactor">
    <cofactor evidence="15">
        <name>heme c</name>
        <dbReference type="ChEBI" id="CHEBI:61717"/>
    </cofactor>
    <text evidence="15">Binds 5 heme c groups covalently per monomer.</text>
</comment>
<dbReference type="HOGENOM" id="CLU_035040_1_0_6"/>
<evidence type="ECO:0000256" key="2">
    <source>
        <dbReference type="ARBA" id="ARBA00005096"/>
    </source>
</evidence>
<evidence type="ECO:0000256" key="13">
    <source>
        <dbReference type="ARBA" id="ARBA00049131"/>
    </source>
</evidence>
<dbReference type="GO" id="GO:0019645">
    <property type="term" value="P:anaerobic electron transport chain"/>
    <property type="evidence" value="ECO:0007669"/>
    <property type="project" value="TreeGrafter"/>
</dbReference>
<feature type="binding site" evidence="15">
    <location>
        <position position="247"/>
    </location>
    <ligand>
        <name>substrate</name>
    </ligand>
</feature>
<feature type="binding site" description="axial binding residue" evidence="15">
    <location>
        <position position="349"/>
    </location>
    <ligand>
        <name>heme c</name>
        <dbReference type="ChEBI" id="CHEBI:61717"/>
        <label>5</label>
    </ligand>
    <ligandPart>
        <name>Fe</name>
        <dbReference type="ChEBI" id="CHEBI:18248"/>
    </ligandPart>
</feature>
<feature type="binding site" description="axial binding residue" evidence="15">
    <location>
        <position position="332"/>
    </location>
    <ligand>
        <name>heme c</name>
        <dbReference type="ChEBI" id="CHEBI:61717"/>
        <label>2</label>
    </ligand>
    <ligandPart>
        <name>Fe</name>
        <dbReference type="ChEBI" id="CHEBI:18248"/>
    </ligandPart>
</feature>
<evidence type="ECO:0000313" key="16">
    <source>
        <dbReference type="EMBL" id="CBY27701.1"/>
    </source>
</evidence>
<feature type="binding site" evidence="15">
    <location>
        <position position="247"/>
    </location>
    <ligand>
        <name>Ca(2+)</name>
        <dbReference type="ChEBI" id="CHEBI:29108"/>
    </ligand>
</feature>
<dbReference type="GO" id="GO:0042128">
    <property type="term" value="P:nitrate assimilation"/>
    <property type="evidence" value="ECO:0007669"/>
    <property type="project" value="UniProtKB-UniRule"/>
</dbReference>
<keyword evidence="8 15" id="KW-0574">Periplasm</keyword>
<comment type="cofactor">
    <cofactor evidence="15">
        <name>Ca(2+)</name>
        <dbReference type="ChEBI" id="CHEBI:29108"/>
    </cofactor>
    <text evidence="15">Binds 1 Ca(2+) ion per monomer.</text>
</comment>
<comment type="function">
    <text evidence="14">Catalyzes the reduction of nitrite to ammonia, consuming six electrons in the process. Has very low activity toward hydroxylamine. Has even lower activity toward sulfite. Sulfite reductase activity is maximal at neutral pH.</text>
</comment>
<dbReference type="HAMAP" id="MF_01182">
    <property type="entry name" value="Cytochrom_C552"/>
    <property type="match status" value="1"/>
</dbReference>
<feature type="binding site" evidence="15">
    <location>
        <position position="294"/>
    </location>
    <ligand>
        <name>Ca(2+)</name>
        <dbReference type="ChEBI" id="CHEBI:29108"/>
    </ligand>
</feature>
<evidence type="ECO:0000256" key="14">
    <source>
        <dbReference type="ARBA" id="ARBA00058745"/>
    </source>
</evidence>
<keyword evidence="6 15" id="KW-0479">Metal-binding</keyword>
<evidence type="ECO:0000256" key="9">
    <source>
        <dbReference type="ARBA" id="ARBA00022837"/>
    </source>
</evidence>
<feature type="binding site" description="covalent" evidence="15">
    <location>
        <position position="156"/>
    </location>
    <ligand>
        <name>heme c</name>
        <dbReference type="ChEBI" id="CHEBI:61717"/>
        <label>1</label>
    </ligand>
</feature>
<evidence type="ECO:0000256" key="1">
    <source>
        <dbReference type="ARBA" id="ARBA00004418"/>
    </source>
</evidence>
<sequence length="509" mass="57332">MSLAEYFSSDCGFKNKKMTDWCKHWQRPVWKTHWGNYCEQIYKTDVGRDIGSFGCRGGFSLSAAPTPPIEARNDKFAQQHVDQFTSWLKTKESGPREDALAEDPNLVILWAGYPFAKDYNKPRGHAYAVTDVRETLRTAAPKTAEDGPLPMACWSCKSPDVARLINEQGEEGYFKGTWAKGGPEVVNQLGCADCHDTASADFEAGKPALVLSRPYIERALQSINKPFEHVSRLDQQSMVCSQCHVEYHFAGKDKAVKLPWDQGTDVESMEKYYDEIAFADWVHPLSKTPMLKAQHPEYETWRAGIHGKNNVSCIDCHMPKIQNAAGKVYTDHQIRNPFDSFETTCVNCHTQDKKTLQDIVAERKASIQELKLNVEKQLVHAHYEAKAAWDAGATEQEMKPILQDIRHAQWRWDYAIASHGIHMHAPDIGLRVLGGALNKAADARTKLARLLATKGINHEIPLPDISSKLNAQKALGMDMDKLNSEKQEFLQQVVPAWDEQAKKAGRLSQ</sequence>
<dbReference type="Gene3D" id="1.10.1130.10">
    <property type="entry name" value="Flavocytochrome C3, Chain A"/>
    <property type="match status" value="1"/>
</dbReference>
<feature type="binding site" evidence="15">
    <location>
        <position position="295"/>
    </location>
    <ligand>
        <name>substrate</name>
    </ligand>
</feature>
<reference evidence="16 17" key="1">
    <citation type="journal article" date="2011" name="J. Bacteriol.">
        <title>Complete genome sequence of Yersinia enterocolitica subsp. palearctica serogroup O:3.</title>
        <authorList>
            <person name="Batzilla J."/>
            <person name="Hoper D."/>
            <person name="Antonenka U."/>
            <person name="Heesemann J."/>
            <person name="Rakin A."/>
        </authorList>
    </citation>
    <scope>NUCLEOTIDE SEQUENCE [LARGE SCALE GENOMIC DNA]</scope>
    <source>
        <strain evidence="17">DSM 13030 / CIP 106945 / Y11</strain>
    </source>
</reference>
<name>A0A0H3NSX7_YERE1</name>
<feature type="binding site" description="covalent" evidence="15">
    <location>
        <position position="313"/>
    </location>
    <ligand>
        <name>heme c</name>
        <dbReference type="ChEBI" id="CHEBI:61717"/>
        <label>4</label>
    </ligand>
</feature>
<dbReference type="GO" id="GO:0030288">
    <property type="term" value="C:outer membrane-bounded periplasmic space"/>
    <property type="evidence" value="ECO:0007669"/>
    <property type="project" value="TreeGrafter"/>
</dbReference>
<dbReference type="GO" id="GO:0042279">
    <property type="term" value="F:nitrite reductase (cytochrome, ammonia-forming) activity"/>
    <property type="evidence" value="ECO:0007669"/>
    <property type="project" value="UniProtKB-UniRule"/>
</dbReference>
<comment type="pathway">
    <text evidence="2 15">Nitrogen metabolism; nitrate reduction (assimilation).</text>
</comment>
<evidence type="ECO:0000313" key="17">
    <source>
        <dbReference type="Proteomes" id="UP000008084"/>
    </source>
</evidence>
<accession>A0A0H3NSX7</accession>
<evidence type="ECO:0000256" key="10">
    <source>
        <dbReference type="ARBA" id="ARBA00022982"/>
    </source>
</evidence>
<comment type="similarity">
    <text evidence="3 15">Belongs to the cytochrome c-552 family.</text>
</comment>
<dbReference type="KEGG" id="yey:Y11_04801"/>
<dbReference type="EC" id="1.7.2.2" evidence="15"/>
<feature type="binding site" description="axial binding residue" evidence="15">
    <location>
        <position position="424"/>
    </location>
    <ligand>
        <name>heme c</name>
        <dbReference type="ChEBI" id="CHEBI:61717"/>
        <label>4</label>
    </ligand>
    <ligandPart>
        <name>Fe</name>
        <dbReference type="ChEBI" id="CHEBI:18248"/>
    </ligandPart>
</feature>
<dbReference type="PANTHER" id="PTHR30633">
    <property type="entry name" value="CYTOCHROME C-552 RESPIRATORY NITRITE REDUCTASE"/>
    <property type="match status" value="1"/>
</dbReference>
<dbReference type="AlphaFoldDB" id="A0A0H3NSX7"/>
<dbReference type="NCBIfam" id="NF008339">
    <property type="entry name" value="PRK11125.1"/>
    <property type="match status" value="1"/>
</dbReference>
<feature type="binding site" description="covalent" evidence="15">
    <location>
        <position position="153"/>
    </location>
    <ligand>
        <name>heme c</name>
        <dbReference type="ChEBI" id="CHEBI:61717"/>
        <label>1</label>
    </ligand>
</feature>
<evidence type="ECO:0000256" key="8">
    <source>
        <dbReference type="ARBA" id="ARBA00022764"/>
    </source>
</evidence>
<keyword evidence="12 15" id="KW-0408">Iron</keyword>
<evidence type="ECO:0000256" key="4">
    <source>
        <dbReference type="ARBA" id="ARBA00022448"/>
    </source>
</evidence>
<feature type="binding site" evidence="15">
    <location>
        <position position="292"/>
    </location>
    <ligand>
        <name>Ca(2+)</name>
        <dbReference type="ChEBI" id="CHEBI:29108"/>
    </ligand>
</feature>
<feature type="binding site" evidence="15">
    <location>
        <position position="246"/>
    </location>
    <ligand>
        <name>Ca(2+)</name>
        <dbReference type="ChEBI" id="CHEBI:29108"/>
    </ligand>
</feature>
<dbReference type="InterPro" id="IPR003321">
    <property type="entry name" value="Cyt_c552"/>
</dbReference>
<dbReference type="GO" id="GO:0005509">
    <property type="term" value="F:calcium ion binding"/>
    <property type="evidence" value="ECO:0007669"/>
    <property type="project" value="UniProtKB-UniRule"/>
</dbReference>
<dbReference type="PIRSF" id="PIRSF000243">
    <property type="entry name" value="Cyt_c552"/>
    <property type="match status" value="1"/>
</dbReference>
<keyword evidence="11 15" id="KW-0560">Oxidoreductase</keyword>
<feature type="binding site" description="axial binding residue" evidence="15">
    <location>
        <position position="195"/>
    </location>
    <ligand>
        <name>heme c</name>
        <dbReference type="ChEBI" id="CHEBI:61717"/>
        <label>2</label>
    </ligand>
    <ligandPart>
        <name>Fe</name>
        <dbReference type="ChEBI" id="CHEBI:18248"/>
    </ligandPart>
</feature>
<feature type="binding site" description="covalent" evidence="15">
    <location>
        <position position="243"/>
    </location>
    <ligand>
        <name>heme c</name>
        <dbReference type="ChEBI" id="CHEBI:61717"/>
        <label>3</label>
    </ligand>
</feature>
<keyword evidence="5 15" id="KW-0349">Heme</keyword>
<feature type="binding site" description="axial binding residue" evidence="15">
    <location>
        <position position="244"/>
    </location>
    <ligand>
        <name>heme c</name>
        <dbReference type="ChEBI" id="CHEBI:61717"/>
        <label>3</label>
    </ligand>
    <ligandPart>
        <name>Fe</name>
        <dbReference type="ChEBI" id="CHEBI:18248"/>
    </ligandPart>
</feature>
<evidence type="ECO:0000256" key="12">
    <source>
        <dbReference type="ARBA" id="ARBA00023004"/>
    </source>
</evidence>
<dbReference type="FunFam" id="1.20.140.10:FF:000014">
    <property type="entry name" value="Cytochrome c-552"/>
    <property type="match status" value="1"/>
</dbReference>
<evidence type="ECO:0000256" key="5">
    <source>
        <dbReference type="ARBA" id="ARBA00022617"/>
    </source>
</evidence>
<gene>
    <name evidence="15" type="primary">nrfA</name>
    <name evidence="16" type="ordered locus">Y11_04801</name>
</gene>
<evidence type="ECO:0000256" key="15">
    <source>
        <dbReference type="HAMAP-Rule" id="MF_01182"/>
    </source>
</evidence>
<keyword evidence="4 15" id="KW-0813">Transport</keyword>
<dbReference type="UniPathway" id="UPA00653"/>
<feature type="binding site" description="covalent" evidence="15">
    <location>
        <position position="194"/>
    </location>
    <ligand>
        <name>heme c</name>
        <dbReference type="ChEBI" id="CHEBI:61717"/>
        <label>2</label>
    </ligand>
</feature>
<dbReference type="PANTHER" id="PTHR30633:SF0">
    <property type="entry name" value="CYTOCHROME C-552"/>
    <property type="match status" value="1"/>
</dbReference>
<keyword evidence="10 15" id="KW-0249">Electron transport</keyword>
<comment type="subcellular location">
    <subcellularLocation>
        <location evidence="1 15">Periplasm</location>
    </subcellularLocation>
</comment>
<dbReference type="Proteomes" id="UP000008084">
    <property type="component" value="Chromosome"/>
</dbReference>
<dbReference type="InterPro" id="IPR036280">
    <property type="entry name" value="Multihaem_cyt_sf"/>
</dbReference>
<dbReference type="Pfam" id="PF02335">
    <property type="entry name" value="Cytochrom_C552"/>
    <property type="match status" value="1"/>
</dbReference>
<dbReference type="InterPro" id="IPR017570">
    <property type="entry name" value="Cyt_c_NO2Rdtase_formate-dep"/>
</dbReference>
<keyword evidence="9 15" id="KW-0106">Calcium</keyword>
<dbReference type="EMBL" id="FR729477">
    <property type="protein sequence ID" value="CBY27701.1"/>
    <property type="molecule type" value="Genomic_DNA"/>
</dbReference>
<dbReference type="GO" id="GO:0005506">
    <property type="term" value="F:iron ion binding"/>
    <property type="evidence" value="ECO:0007669"/>
    <property type="project" value="UniProtKB-UniRule"/>
</dbReference>
<feature type="binding site" description="covalent" evidence="15">
    <location>
        <position position="348"/>
    </location>
    <ligand>
        <name>heme c</name>
        <dbReference type="ChEBI" id="CHEBI:61717"/>
        <label>5</label>
    </ligand>
</feature>
<protein>
    <recommendedName>
        <fullName evidence="15">Cytochrome c-552</fullName>
        <ecNumber evidence="15">1.7.2.2</ecNumber>
    </recommendedName>
    <alternativeName>
        <fullName evidence="15">Ammonia-forming cytochrome c nitrite reductase</fullName>
        <shortName evidence="15">Cytochrome c nitrite reductase</shortName>
    </alternativeName>
</protein>
<comment type="catalytic activity">
    <reaction evidence="13 15">
        <text>6 Fe(III)-[cytochrome c] + NH4(+) + 2 H2O = 6 Fe(II)-[cytochrome c] + nitrite + 8 H(+)</text>
        <dbReference type="Rhea" id="RHEA:13089"/>
        <dbReference type="Rhea" id="RHEA-COMP:10350"/>
        <dbReference type="Rhea" id="RHEA-COMP:14399"/>
        <dbReference type="ChEBI" id="CHEBI:15377"/>
        <dbReference type="ChEBI" id="CHEBI:15378"/>
        <dbReference type="ChEBI" id="CHEBI:16301"/>
        <dbReference type="ChEBI" id="CHEBI:28938"/>
        <dbReference type="ChEBI" id="CHEBI:29033"/>
        <dbReference type="ChEBI" id="CHEBI:29034"/>
        <dbReference type="EC" id="1.7.2.2"/>
    </reaction>
</comment>
<proteinExistence type="inferred from homology"/>
<feature type="binding site" description="axial binding residue" evidence="15">
    <location>
        <position position="317"/>
    </location>
    <ligand>
        <name>heme c</name>
        <dbReference type="ChEBI" id="CHEBI:61717"/>
        <label>4</label>
    </ligand>
    <ligandPart>
        <name>Fe</name>
        <dbReference type="ChEBI" id="CHEBI:18248"/>
    </ligandPart>
</feature>
<feature type="binding site" description="axial binding residue" evidence="15">
    <location>
        <position position="306"/>
    </location>
    <ligand>
        <name>heme c</name>
        <dbReference type="ChEBI" id="CHEBI:61717"/>
        <label>5</label>
    </ligand>
    <ligandPart>
        <name>Fe</name>
        <dbReference type="ChEBI" id="CHEBI:18248"/>
    </ligandPart>
</feature>
<feature type="binding site" description="axial binding residue" evidence="15">
    <location>
        <position position="125"/>
    </location>
    <ligand>
        <name>heme c</name>
        <dbReference type="ChEBI" id="CHEBI:61717"/>
        <label>3</label>
    </ligand>
    <ligandPart>
        <name>Fe</name>
        <dbReference type="ChEBI" id="CHEBI:18248"/>
    </ligandPart>
</feature>
<organism evidence="16 17">
    <name type="scientific">Yersinia enterocolitica subsp. palearctica serotype O:3 (strain DSM 13030 / CIP 106945 / Y11)</name>
    <dbReference type="NCBI Taxonomy" id="930944"/>
    <lineage>
        <taxon>Bacteria</taxon>
        <taxon>Pseudomonadati</taxon>
        <taxon>Pseudomonadota</taxon>
        <taxon>Gammaproteobacteria</taxon>
        <taxon>Enterobacterales</taxon>
        <taxon>Yersiniaceae</taxon>
        <taxon>Yersinia</taxon>
    </lineage>
</organism>
<feature type="binding site" description="covalent" evidence="15">
    <location>
        <position position="316"/>
    </location>
    <ligand>
        <name>heme c</name>
        <dbReference type="ChEBI" id="CHEBI:61717"/>
        <label>4</label>
    </ligand>
</feature>
<feature type="binding site" description="axial binding residue" evidence="15">
    <location>
        <position position="157"/>
    </location>
    <ligand>
        <name>heme c</name>
        <dbReference type="ChEBI" id="CHEBI:61717"/>
        <label>1</label>
    </ligand>
    <ligandPart>
        <name>Fe</name>
        <dbReference type="ChEBI" id="CHEBI:18248"/>
    </ligandPart>
</feature>
<dbReference type="FunFam" id="1.10.1130.10:FF:000002">
    <property type="entry name" value="Cytochrome c-552"/>
    <property type="match status" value="1"/>
</dbReference>
<dbReference type="PATRIC" id="fig|930944.6.peg.478"/>
<dbReference type="Gene3D" id="1.20.140.10">
    <property type="entry name" value="Butyryl-CoA Dehydrogenase, subunit A, domain 3"/>
    <property type="match status" value="1"/>
</dbReference>
<evidence type="ECO:0000256" key="7">
    <source>
        <dbReference type="ARBA" id="ARBA00022729"/>
    </source>
</evidence>
<feature type="binding site" description="covalent" evidence="15">
    <location>
        <position position="345"/>
    </location>
    <ligand>
        <name>heme c</name>
        <dbReference type="ChEBI" id="CHEBI:61717"/>
        <label>5</label>
    </ligand>
</feature>
<dbReference type="GO" id="GO:0020037">
    <property type="term" value="F:heme binding"/>
    <property type="evidence" value="ECO:0007669"/>
    <property type="project" value="InterPro"/>
</dbReference>
<keyword evidence="7 15" id="KW-0732">Signal</keyword>
<feature type="binding site" description="covalent" evidence="15">
    <location>
        <position position="191"/>
    </location>
    <ligand>
        <name>heme c</name>
        <dbReference type="ChEBI" id="CHEBI:61717"/>
        <label>2</label>
    </ligand>
</feature>
<evidence type="ECO:0000256" key="11">
    <source>
        <dbReference type="ARBA" id="ARBA00023002"/>
    </source>
</evidence>
<evidence type="ECO:0000256" key="3">
    <source>
        <dbReference type="ARBA" id="ARBA00009288"/>
    </source>
</evidence>
<evidence type="ECO:0000256" key="6">
    <source>
        <dbReference type="ARBA" id="ARBA00022723"/>
    </source>
</evidence>
<dbReference type="NCBIfam" id="TIGR03152">
    <property type="entry name" value="cyto_c552_HCOOH"/>
    <property type="match status" value="1"/>
</dbReference>
<feature type="binding site" description="covalent" evidence="15">
    <location>
        <position position="240"/>
    </location>
    <ligand>
        <name>heme c</name>
        <dbReference type="ChEBI" id="CHEBI:61717"/>
        <label>3</label>
    </ligand>
</feature>
<dbReference type="CDD" id="cd00548">
    <property type="entry name" value="NrfA-like"/>
    <property type="match status" value="1"/>
</dbReference>
<dbReference type="SUPFAM" id="SSF48695">
    <property type="entry name" value="Multiheme cytochromes"/>
    <property type="match status" value="1"/>
</dbReference>